<gene>
    <name evidence="4" type="ORF">ODALV1_LOCUS13366</name>
</gene>
<keyword evidence="2" id="KW-0472">Membrane</keyword>
<sequence>MNPEETHTISQVGGGAAAAAEPVSKTATTVPAASYNLRCPGVKRLMREAAELSTPENEFSAHPTETNLFEWHFTIRGPEGSDFEHGIYHGRIIFPTEYPMKPPSFILLTPNGRFQTEEKICLSISNYHPETWLPSWSIRTALVALRSFMLTPGNEGAIGSINFPPEERKKLAIKSRNWSCHECGPIIKLLPVQIPDNSKSAKEVGNGDATTGEVTPSDVAKKPETPEIAKLQSSVEAPTPNGLAKDSNPVTTPSTATLNAINNQETATTVETNNFTLEQQQQHNEPIKNIIYDLGIGCFIVLILALCFRRLLSIFTQV</sequence>
<reference evidence="4 5" key="1">
    <citation type="submission" date="2024-08" db="EMBL/GenBank/DDBJ databases">
        <authorList>
            <person name="Cucini C."/>
            <person name="Frati F."/>
        </authorList>
    </citation>
    <scope>NUCLEOTIDE SEQUENCE [LARGE SCALE GENOMIC DNA]</scope>
</reference>
<evidence type="ECO:0000313" key="4">
    <source>
        <dbReference type="EMBL" id="CAL8109438.1"/>
    </source>
</evidence>
<dbReference type="CDD" id="cd23799">
    <property type="entry name" value="UBCc_UBE2J"/>
    <property type="match status" value="1"/>
</dbReference>
<dbReference type="InterPro" id="IPR016135">
    <property type="entry name" value="UBQ-conjugating_enzyme/RWD"/>
</dbReference>
<proteinExistence type="predicted"/>
<organism evidence="4 5">
    <name type="scientific">Orchesella dallaii</name>
    <dbReference type="NCBI Taxonomy" id="48710"/>
    <lineage>
        <taxon>Eukaryota</taxon>
        <taxon>Metazoa</taxon>
        <taxon>Ecdysozoa</taxon>
        <taxon>Arthropoda</taxon>
        <taxon>Hexapoda</taxon>
        <taxon>Collembola</taxon>
        <taxon>Entomobryomorpha</taxon>
        <taxon>Entomobryoidea</taxon>
        <taxon>Orchesellidae</taxon>
        <taxon>Orchesellinae</taxon>
        <taxon>Orchesella</taxon>
    </lineage>
</organism>
<dbReference type="Gene3D" id="3.10.110.10">
    <property type="entry name" value="Ubiquitin Conjugating Enzyme"/>
    <property type="match status" value="1"/>
</dbReference>
<feature type="domain" description="UBC core" evidence="3">
    <location>
        <begin position="40"/>
        <end position="189"/>
    </location>
</feature>
<dbReference type="InterPro" id="IPR000608">
    <property type="entry name" value="UBC"/>
</dbReference>
<dbReference type="PROSITE" id="PS50127">
    <property type="entry name" value="UBC_2"/>
    <property type="match status" value="1"/>
</dbReference>
<dbReference type="InterPro" id="IPR050113">
    <property type="entry name" value="Ub_conjugating_enzyme"/>
</dbReference>
<evidence type="ECO:0000259" key="3">
    <source>
        <dbReference type="PROSITE" id="PS50127"/>
    </source>
</evidence>
<keyword evidence="2" id="KW-1133">Transmembrane helix</keyword>
<evidence type="ECO:0000256" key="1">
    <source>
        <dbReference type="SAM" id="MobiDB-lite"/>
    </source>
</evidence>
<protein>
    <recommendedName>
        <fullName evidence="3">UBC core domain-containing protein</fullName>
    </recommendedName>
</protein>
<evidence type="ECO:0000313" key="5">
    <source>
        <dbReference type="Proteomes" id="UP001642540"/>
    </source>
</evidence>
<feature type="region of interest" description="Disordered" evidence="1">
    <location>
        <begin position="198"/>
        <end position="253"/>
    </location>
</feature>
<dbReference type="SUPFAM" id="SSF54495">
    <property type="entry name" value="UBC-like"/>
    <property type="match status" value="1"/>
</dbReference>
<comment type="caution">
    <text evidence="4">The sequence shown here is derived from an EMBL/GenBank/DDBJ whole genome shotgun (WGS) entry which is preliminary data.</text>
</comment>
<evidence type="ECO:0000256" key="2">
    <source>
        <dbReference type="SAM" id="Phobius"/>
    </source>
</evidence>
<name>A0ABP1QN83_9HEXA</name>
<keyword evidence="2" id="KW-0812">Transmembrane</keyword>
<dbReference type="Pfam" id="PF00179">
    <property type="entry name" value="UQ_con"/>
    <property type="match status" value="1"/>
</dbReference>
<dbReference type="PANTHER" id="PTHR24067">
    <property type="entry name" value="UBIQUITIN-CONJUGATING ENZYME E2"/>
    <property type="match status" value="1"/>
</dbReference>
<dbReference type="EMBL" id="CAXLJM020000041">
    <property type="protein sequence ID" value="CAL8109438.1"/>
    <property type="molecule type" value="Genomic_DNA"/>
</dbReference>
<feature type="transmembrane region" description="Helical" evidence="2">
    <location>
        <begin position="290"/>
        <end position="308"/>
    </location>
</feature>
<dbReference type="Proteomes" id="UP001642540">
    <property type="component" value="Unassembled WGS sequence"/>
</dbReference>
<keyword evidence="5" id="KW-1185">Reference proteome</keyword>
<dbReference type="SMART" id="SM00212">
    <property type="entry name" value="UBCc"/>
    <property type="match status" value="1"/>
</dbReference>
<accession>A0ABP1QN83</accession>